<dbReference type="EMBL" id="CP021435">
    <property type="protein sequence ID" value="ATJ84104.1"/>
    <property type="molecule type" value="Genomic_DNA"/>
</dbReference>
<dbReference type="SMART" id="SM01118">
    <property type="entry name" value="CYTH"/>
    <property type="match status" value="1"/>
</dbReference>
<evidence type="ECO:0000256" key="1">
    <source>
        <dbReference type="SAM" id="MobiDB-lite"/>
    </source>
</evidence>
<dbReference type="KEGG" id="hbe:BEI_3117"/>
<proteinExistence type="predicted"/>
<evidence type="ECO:0000313" key="4">
    <source>
        <dbReference type="Proteomes" id="UP000219993"/>
    </source>
</evidence>
<dbReference type="InterPro" id="IPR033469">
    <property type="entry name" value="CYTH-like_dom_sf"/>
</dbReference>
<name>A0A291PB34_9GAMM</name>
<dbReference type="PANTHER" id="PTHR39569:SF1">
    <property type="entry name" value="INORGANIC TRIPHOSPHATASE"/>
    <property type="match status" value="1"/>
</dbReference>
<feature type="domain" description="CYTH" evidence="2">
    <location>
        <begin position="2"/>
        <end position="200"/>
    </location>
</feature>
<dbReference type="GO" id="GO:0046872">
    <property type="term" value="F:metal ion binding"/>
    <property type="evidence" value="ECO:0007669"/>
    <property type="project" value="TreeGrafter"/>
</dbReference>
<dbReference type="CDD" id="cd07756">
    <property type="entry name" value="CYTH-like_Pase_CHAD"/>
    <property type="match status" value="1"/>
</dbReference>
<gene>
    <name evidence="3" type="ORF">BEI_3117</name>
</gene>
<keyword evidence="4" id="KW-1185">Reference proteome</keyword>
<accession>A0A291PB34</accession>
<dbReference type="InterPro" id="IPR039013">
    <property type="entry name" value="YgiF"/>
</dbReference>
<evidence type="ECO:0000259" key="2">
    <source>
        <dbReference type="PROSITE" id="PS51707"/>
    </source>
</evidence>
<dbReference type="SUPFAM" id="SSF55154">
    <property type="entry name" value="CYTH-like phosphatases"/>
    <property type="match status" value="1"/>
</dbReference>
<sequence>MAHEIELKLALGPTGPDALRHHPRLAGRPPRTTRLGNTYFDTPDGELEAARMALRLRHDDTRLVQTLKTSGQGGGGLSSRGEWEWEVMGPGLDLARLADLPPLQALGEGVLGRLLPRFSTDFSRETWWLEDEAATIEVALDIGEIRADEHSTSIRELELELKAGDAAAVLDLAESLAETVPLRPSDTSKAARGAALLAGRWTLPEGGTASAWLHRAVVALDALADTGEDAWRDAAREAFRRLAETTEGAAGEDARRLAKALEQPHWLTEAFGRDALALARRLPGRVALG</sequence>
<reference evidence="3 4" key="1">
    <citation type="journal article" date="2017" name="Sci. Rep.">
        <title>Revealing the Saline Adaptation Strategies of the Halophilic Bacterium Halomonas beimenensis through High-throughput Omics and Transposon Mutagenesis Approaches.</title>
        <authorList>
            <person name="Chen Y.H."/>
            <person name="Lin S.S."/>
            <person name="Shyu Y.T."/>
        </authorList>
    </citation>
    <scope>NUCLEOTIDE SEQUENCE [LARGE SCALE GENOMIC DNA]</scope>
    <source>
        <strain evidence="3 4">NTU-111</strain>
    </source>
</reference>
<dbReference type="OrthoDB" id="3034217at2"/>
<dbReference type="PROSITE" id="PS51707">
    <property type="entry name" value="CYTH"/>
    <property type="match status" value="1"/>
</dbReference>
<organism evidence="3 4">
    <name type="scientific">Halomonas beimenensis</name>
    <dbReference type="NCBI Taxonomy" id="475662"/>
    <lineage>
        <taxon>Bacteria</taxon>
        <taxon>Pseudomonadati</taxon>
        <taxon>Pseudomonadota</taxon>
        <taxon>Gammaproteobacteria</taxon>
        <taxon>Oceanospirillales</taxon>
        <taxon>Halomonadaceae</taxon>
        <taxon>Halomonas</taxon>
    </lineage>
</organism>
<dbReference type="Proteomes" id="UP000219993">
    <property type="component" value="Chromosome"/>
</dbReference>
<dbReference type="RefSeq" id="WP_097790346.1">
    <property type="nucleotide sequence ID" value="NZ_BAAADT010000037.1"/>
</dbReference>
<dbReference type="PANTHER" id="PTHR39569">
    <property type="entry name" value="INORGANIC TRIPHOSPHATASE"/>
    <property type="match status" value="1"/>
</dbReference>
<dbReference type="Gene3D" id="2.40.320.10">
    <property type="entry name" value="Hypothetical Protein Pfu-838710-001"/>
    <property type="match status" value="1"/>
</dbReference>
<evidence type="ECO:0000313" key="3">
    <source>
        <dbReference type="EMBL" id="ATJ84104.1"/>
    </source>
</evidence>
<dbReference type="InterPro" id="IPR023577">
    <property type="entry name" value="CYTH_domain"/>
</dbReference>
<dbReference type="AlphaFoldDB" id="A0A291PB34"/>
<dbReference type="GO" id="GO:0050355">
    <property type="term" value="F:inorganic triphosphate phosphatase activity"/>
    <property type="evidence" value="ECO:0007669"/>
    <property type="project" value="InterPro"/>
</dbReference>
<feature type="region of interest" description="Disordered" evidence="1">
    <location>
        <begin position="13"/>
        <end position="35"/>
    </location>
</feature>
<protein>
    <submittedName>
        <fullName evidence="3">Adenylate cyclase</fullName>
    </submittedName>
</protein>
<dbReference type="Pfam" id="PF01928">
    <property type="entry name" value="CYTH"/>
    <property type="match status" value="1"/>
</dbReference>